<proteinExistence type="predicted"/>
<comment type="subcellular location">
    <subcellularLocation>
        <location evidence="1">Nucleus</location>
    </subcellularLocation>
</comment>
<feature type="region of interest" description="Disordered" evidence="12">
    <location>
        <begin position="289"/>
        <end position="324"/>
    </location>
</feature>
<feature type="compositionally biased region" description="Basic and acidic residues" evidence="12">
    <location>
        <begin position="173"/>
        <end position="184"/>
    </location>
</feature>
<keyword evidence="3" id="KW-0677">Repeat</keyword>
<dbReference type="GO" id="GO:0031519">
    <property type="term" value="C:PcG protein complex"/>
    <property type="evidence" value="ECO:0007669"/>
    <property type="project" value="TreeGrafter"/>
</dbReference>
<dbReference type="GO" id="GO:0000785">
    <property type="term" value="C:chromatin"/>
    <property type="evidence" value="ECO:0007669"/>
    <property type="project" value="TreeGrafter"/>
</dbReference>
<evidence type="ECO:0000313" key="14">
    <source>
        <dbReference type="EMBL" id="OWF55080.1"/>
    </source>
</evidence>
<evidence type="ECO:0000256" key="7">
    <source>
        <dbReference type="ARBA" id="ARBA00023125"/>
    </source>
</evidence>
<feature type="domain" description="C2H2-type" evidence="13">
    <location>
        <begin position="351"/>
        <end position="378"/>
    </location>
</feature>
<dbReference type="GO" id="GO:0000978">
    <property type="term" value="F:RNA polymerase II cis-regulatory region sequence-specific DNA binding"/>
    <property type="evidence" value="ECO:0007669"/>
    <property type="project" value="TreeGrafter"/>
</dbReference>
<comment type="caution">
    <text evidence="14">The sequence shown here is derived from an EMBL/GenBank/DDBJ whole genome shotgun (WGS) entry which is preliminary data.</text>
</comment>
<feature type="domain" description="C2H2-type" evidence="13">
    <location>
        <begin position="493"/>
        <end position="520"/>
    </location>
</feature>
<protein>
    <submittedName>
        <fullName evidence="14">Zinc finger protein 358</fullName>
    </submittedName>
</protein>
<keyword evidence="4 11" id="KW-0863">Zinc-finger</keyword>
<dbReference type="Pfam" id="PF00096">
    <property type="entry name" value="zf-C2H2"/>
    <property type="match status" value="2"/>
</dbReference>
<dbReference type="InterPro" id="IPR036236">
    <property type="entry name" value="Znf_C2H2_sf"/>
</dbReference>
<dbReference type="GO" id="GO:0008270">
    <property type="term" value="F:zinc ion binding"/>
    <property type="evidence" value="ECO:0007669"/>
    <property type="project" value="UniProtKB-KW"/>
</dbReference>
<dbReference type="OrthoDB" id="6077919at2759"/>
<reference evidence="14 15" key="1">
    <citation type="journal article" date="2017" name="Nat. Ecol. Evol.">
        <title>Scallop genome provides insights into evolution of bilaterian karyotype and development.</title>
        <authorList>
            <person name="Wang S."/>
            <person name="Zhang J."/>
            <person name="Jiao W."/>
            <person name="Li J."/>
            <person name="Xun X."/>
            <person name="Sun Y."/>
            <person name="Guo X."/>
            <person name="Huan P."/>
            <person name="Dong B."/>
            <person name="Zhang L."/>
            <person name="Hu X."/>
            <person name="Sun X."/>
            <person name="Wang J."/>
            <person name="Zhao C."/>
            <person name="Wang Y."/>
            <person name="Wang D."/>
            <person name="Huang X."/>
            <person name="Wang R."/>
            <person name="Lv J."/>
            <person name="Li Y."/>
            <person name="Zhang Z."/>
            <person name="Liu B."/>
            <person name="Lu W."/>
            <person name="Hui Y."/>
            <person name="Liang J."/>
            <person name="Zhou Z."/>
            <person name="Hou R."/>
            <person name="Li X."/>
            <person name="Liu Y."/>
            <person name="Li H."/>
            <person name="Ning X."/>
            <person name="Lin Y."/>
            <person name="Zhao L."/>
            <person name="Xing Q."/>
            <person name="Dou J."/>
            <person name="Li Y."/>
            <person name="Mao J."/>
            <person name="Guo H."/>
            <person name="Dou H."/>
            <person name="Li T."/>
            <person name="Mu C."/>
            <person name="Jiang W."/>
            <person name="Fu Q."/>
            <person name="Fu X."/>
            <person name="Miao Y."/>
            <person name="Liu J."/>
            <person name="Yu Q."/>
            <person name="Li R."/>
            <person name="Liao H."/>
            <person name="Li X."/>
            <person name="Kong Y."/>
            <person name="Jiang Z."/>
            <person name="Chourrout D."/>
            <person name="Li R."/>
            <person name="Bao Z."/>
        </authorList>
    </citation>
    <scope>NUCLEOTIDE SEQUENCE [LARGE SCALE GENOMIC DNA]</scope>
    <source>
        <strain evidence="14 15">PY_sf001</strain>
    </source>
</reference>
<keyword evidence="15" id="KW-1185">Reference proteome</keyword>
<evidence type="ECO:0000256" key="2">
    <source>
        <dbReference type="ARBA" id="ARBA00022723"/>
    </source>
</evidence>
<evidence type="ECO:0000256" key="9">
    <source>
        <dbReference type="ARBA" id="ARBA00023163"/>
    </source>
</evidence>
<evidence type="ECO:0000259" key="13">
    <source>
        <dbReference type="PROSITE" id="PS50157"/>
    </source>
</evidence>
<feature type="compositionally biased region" description="Polar residues" evidence="12">
    <location>
        <begin position="249"/>
        <end position="262"/>
    </location>
</feature>
<feature type="domain" description="C2H2-type" evidence="13">
    <location>
        <begin position="437"/>
        <end position="464"/>
    </location>
</feature>
<dbReference type="FunFam" id="3.30.160.60:FF:000446">
    <property type="entry name" value="Zinc finger protein"/>
    <property type="match status" value="1"/>
</dbReference>
<keyword evidence="10" id="KW-0539">Nucleus</keyword>
<accession>A0A210R1X3</accession>
<feature type="domain" description="C2H2-type" evidence="13">
    <location>
        <begin position="409"/>
        <end position="436"/>
    </location>
</feature>
<keyword evidence="2" id="KW-0479">Metal-binding</keyword>
<dbReference type="Proteomes" id="UP000242188">
    <property type="component" value="Unassembled WGS sequence"/>
</dbReference>
<evidence type="ECO:0000256" key="6">
    <source>
        <dbReference type="ARBA" id="ARBA00023015"/>
    </source>
</evidence>
<dbReference type="SUPFAM" id="SSF57667">
    <property type="entry name" value="beta-beta-alpha zinc fingers"/>
    <property type="match status" value="4"/>
</dbReference>
<feature type="region of interest" description="Disordered" evidence="12">
    <location>
        <begin position="249"/>
        <end position="269"/>
    </location>
</feature>
<feature type="domain" description="C2H2-type" evidence="13">
    <location>
        <begin position="379"/>
        <end position="408"/>
    </location>
</feature>
<name>A0A210R1X3_MIZYE</name>
<evidence type="ECO:0000256" key="5">
    <source>
        <dbReference type="ARBA" id="ARBA00022833"/>
    </source>
</evidence>
<evidence type="ECO:0000256" key="1">
    <source>
        <dbReference type="ARBA" id="ARBA00004123"/>
    </source>
</evidence>
<dbReference type="FunFam" id="3.30.160.60:FF:000100">
    <property type="entry name" value="Zinc finger 45-like"/>
    <property type="match status" value="1"/>
</dbReference>
<dbReference type="EMBL" id="NEDP02000770">
    <property type="protein sequence ID" value="OWF55080.1"/>
    <property type="molecule type" value="Genomic_DNA"/>
</dbReference>
<dbReference type="Gene3D" id="3.30.160.60">
    <property type="entry name" value="Classic Zinc Finger"/>
    <property type="match status" value="8"/>
</dbReference>
<dbReference type="FunFam" id="3.30.160.60:FF:000478">
    <property type="entry name" value="Zinc finger protein 133"/>
    <property type="match status" value="1"/>
</dbReference>
<sequence>MAAACAVPAATTTGSEIQNAVDNLVESTVVFLTTETEGETNDTVQVETMALLESAVAMENGSSDQVIQVIPIQDVNNQEIQIIEIQQTDLSQNIGSGVIQVFPKTGTSLLQGQDNQIFIQSVIEDKKNNAENSKKTIKKEVDEGKAVIEDNRPVRRSGRLPARRRVIPSKYRDYRNPDTVGEDKVVDDDEDFSPEMSAHPDSKRIHTYSLKAKRGRPRKYPHLYEIHTKVNPPAVEVMEVESLTGHPVITTSESEPMSSSDQIDNEGETTAEAEIKIAAEASEQNITADNSLQHPEGGKADSQTDVSLQRPEGGKGDGQTDQPKTAVVEKVNATTQSIFSTRMRSSRIQDSKCPTCNKVFSSKGNMKTHMLIHAGMKPFSCDFPNCSKFFRSNETLRRHKLAHMGIKSFQCTFCSKKFASSVSLQEHMCRHTDARPHQCTVCLKNFRQVSCLRRHMVTHSSDLPYSCQVCGKRFSTTMYLKSHMKTHTGEKPFKCNECGKAFAHQSDVTRHKIIHTGQRPYECEVCHAKFSDPSSKRRHEREHVGVKPYTCQLCSDSFKRAGQLKAHLSRKHTNEKDEVSVVRADNGDIQFIFKDGTNLVPELNKNDKNGSTVALTKQKKIVKLIKDLNSSMVQHVQINLPSQDFNEEDSGQTPSQTQEQLEPVETIVMETLYGDKQRLETSHEGIIIQDLGTVSSDSDIQQIVTDEGQTLDDKDQRVIAITDVTDILQNASDQAEVPVEYLQIIEELAPDSLEQQIVEVHYQEADPPTEGASTPPSNQRNETLTTSPMNVEELGSPLASGGSQQGGSVSLDYVTSPDFGSQQYYNWLSSFTELCKVVPMPLDVSLFQKISQVHKTLSDVMATPSGVVADKENFKILMNISKELNTIINEHLFYVMQNLEKA</sequence>
<dbReference type="PROSITE" id="PS00028">
    <property type="entry name" value="ZINC_FINGER_C2H2_1"/>
    <property type="match status" value="8"/>
</dbReference>
<dbReference type="PANTHER" id="PTHR14003:SF24">
    <property type="entry name" value="ZINC FINGER PROTEIN 410"/>
    <property type="match status" value="1"/>
</dbReference>
<keyword evidence="9" id="KW-0804">Transcription</keyword>
<evidence type="ECO:0000256" key="10">
    <source>
        <dbReference type="ARBA" id="ARBA00023242"/>
    </source>
</evidence>
<feature type="domain" description="C2H2-type" evidence="13">
    <location>
        <begin position="521"/>
        <end position="548"/>
    </location>
</feature>
<evidence type="ECO:0000256" key="3">
    <source>
        <dbReference type="ARBA" id="ARBA00022737"/>
    </source>
</evidence>
<dbReference type="AlphaFoldDB" id="A0A210R1X3"/>
<evidence type="ECO:0000313" key="15">
    <source>
        <dbReference type="Proteomes" id="UP000242188"/>
    </source>
</evidence>
<keyword evidence="5" id="KW-0862">Zinc</keyword>
<feature type="domain" description="C2H2-type" evidence="13">
    <location>
        <begin position="465"/>
        <end position="492"/>
    </location>
</feature>
<feature type="domain" description="C2H2-type" evidence="13">
    <location>
        <begin position="549"/>
        <end position="577"/>
    </location>
</feature>
<evidence type="ECO:0000256" key="12">
    <source>
        <dbReference type="SAM" id="MobiDB-lite"/>
    </source>
</evidence>
<dbReference type="PANTHER" id="PTHR14003">
    <property type="entry name" value="TRANSCRIPTIONAL REPRESSOR PROTEIN YY"/>
    <property type="match status" value="1"/>
</dbReference>
<feature type="region of interest" description="Disordered" evidence="12">
    <location>
        <begin position="173"/>
        <end position="202"/>
    </location>
</feature>
<dbReference type="SMART" id="SM00355">
    <property type="entry name" value="ZnF_C2H2"/>
    <property type="match status" value="8"/>
</dbReference>
<keyword evidence="8" id="KW-0010">Activator</keyword>
<organism evidence="14 15">
    <name type="scientific">Mizuhopecten yessoensis</name>
    <name type="common">Japanese scallop</name>
    <name type="synonym">Patinopecten yessoensis</name>
    <dbReference type="NCBI Taxonomy" id="6573"/>
    <lineage>
        <taxon>Eukaryota</taxon>
        <taxon>Metazoa</taxon>
        <taxon>Spiralia</taxon>
        <taxon>Lophotrochozoa</taxon>
        <taxon>Mollusca</taxon>
        <taxon>Bivalvia</taxon>
        <taxon>Autobranchia</taxon>
        <taxon>Pteriomorphia</taxon>
        <taxon>Pectinida</taxon>
        <taxon>Pectinoidea</taxon>
        <taxon>Pectinidae</taxon>
        <taxon>Mizuhopecten</taxon>
    </lineage>
</organism>
<dbReference type="PROSITE" id="PS50157">
    <property type="entry name" value="ZINC_FINGER_C2H2_2"/>
    <property type="match status" value="8"/>
</dbReference>
<dbReference type="FunFam" id="3.30.160.60:FF:002090">
    <property type="entry name" value="Zinc finger protein 473"/>
    <property type="match status" value="1"/>
</dbReference>
<gene>
    <name evidence="14" type="ORF">KP79_PYT17063</name>
</gene>
<keyword evidence="7" id="KW-0238">DNA-binding</keyword>
<keyword evidence="6" id="KW-0805">Transcription regulation</keyword>
<dbReference type="GO" id="GO:0000981">
    <property type="term" value="F:DNA-binding transcription factor activity, RNA polymerase II-specific"/>
    <property type="evidence" value="ECO:0007669"/>
    <property type="project" value="TreeGrafter"/>
</dbReference>
<evidence type="ECO:0000256" key="8">
    <source>
        <dbReference type="ARBA" id="ARBA00023159"/>
    </source>
</evidence>
<dbReference type="GO" id="GO:0005667">
    <property type="term" value="C:transcription regulator complex"/>
    <property type="evidence" value="ECO:0007669"/>
    <property type="project" value="TreeGrafter"/>
</dbReference>
<evidence type="ECO:0000256" key="4">
    <source>
        <dbReference type="ARBA" id="ARBA00022771"/>
    </source>
</evidence>
<dbReference type="Pfam" id="PF13465">
    <property type="entry name" value="zf-H2C2_2"/>
    <property type="match status" value="1"/>
</dbReference>
<dbReference type="InterPro" id="IPR013087">
    <property type="entry name" value="Znf_C2H2_type"/>
</dbReference>
<evidence type="ECO:0000256" key="11">
    <source>
        <dbReference type="PROSITE-ProRule" id="PRU00042"/>
    </source>
</evidence>